<sequence length="344" mass="39862">MFGLKGMYAMEKLPVYSLNKKKGNLAADYLKRVISNFAVVNIIDESVDLGIDMRAELLKETSPIGLFFNIQSKGKDEVDSETEKQGYFTVPIKISTINYWRQQNDVTILFVVDNVMGKCYWCNPLEQIADKISSIQSQDTVTIRVYLNKYIDLSSQECPSSIRQDIMLYMVNQVEHINEKLEKIKKELISGSKVNTKTSIELLKRITKTASQTVGTYESVCEVLIDNIKKQFSEAYNYACELEVLDAMIVKKWCKSGVFEEKGFTRSKKSLRDLQKEIDELINKYENDKENLDLLEQLQTYDYEVEDLLKNIGAFLYEMACEDSPFGDHTELYHKTVEREWKYN</sequence>
<gene>
    <name evidence="3" type="ORF">DXA03_11485</name>
</gene>
<accession>A0A413M5Y9</accession>
<reference evidence="3 4" key="1">
    <citation type="submission" date="2018-08" db="EMBL/GenBank/DDBJ databases">
        <title>A genome reference for cultivated species of the human gut microbiota.</title>
        <authorList>
            <person name="Zou Y."/>
            <person name="Xue W."/>
            <person name="Luo G."/>
        </authorList>
    </citation>
    <scope>NUCLEOTIDE SEQUENCE [LARGE SCALE GENOMIC DNA]</scope>
    <source>
        <strain evidence="3 4">AM54-25XD</strain>
    </source>
</reference>
<evidence type="ECO:0000313" key="4">
    <source>
        <dbReference type="Proteomes" id="UP000285209"/>
    </source>
</evidence>
<dbReference type="AlphaFoldDB" id="A0A413M5Y9"/>
<name>A0A413M5Y9_9FIRM</name>
<keyword evidence="1" id="KW-0175">Coiled coil</keyword>
<dbReference type="InterPro" id="IPR025375">
    <property type="entry name" value="DUF4365"/>
</dbReference>
<feature type="domain" description="DUF4365" evidence="2">
    <location>
        <begin position="28"/>
        <end position="143"/>
    </location>
</feature>
<proteinExistence type="predicted"/>
<feature type="coiled-coil region" evidence="1">
    <location>
        <begin position="264"/>
        <end position="298"/>
    </location>
</feature>
<comment type="caution">
    <text evidence="3">The sequence shown here is derived from an EMBL/GenBank/DDBJ whole genome shotgun (WGS) entry which is preliminary data.</text>
</comment>
<dbReference type="Proteomes" id="UP000285209">
    <property type="component" value="Unassembled WGS sequence"/>
</dbReference>
<evidence type="ECO:0000313" key="3">
    <source>
        <dbReference type="EMBL" id="RGZ16791.1"/>
    </source>
</evidence>
<evidence type="ECO:0000256" key="1">
    <source>
        <dbReference type="SAM" id="Coils"/>
    </source>
</evidence>
<organism evidence="3 4">
    <name type="scientific">Agathobacter rectalis</name>
    <dbReference type="NCBI Taxonomy" id="39491"/>
    <lineage>
        <taxon>Bacteria</taxon>
        <taxon>Bacillati</taxon>
        <taxon>Bacillota</taxon>
        <taxon>Clostridia</taxon>
        <taxon>Lachnospirales</taxon>
        <taxon>Lachnospiraceae</taxon>
        <taxon>Agathobacter</taxon>
    </lineage>
</organism>
<protein>
    <submittedName>
        <fullName evidence="3">DUF4365 domain-containing protein</fullName>
    </submittedName>
</protein>
<dbReference type="Pfam" id="PF14280">
    <property type="entry name" value="DUF4365"/>
    <property type="match status" value="1"/>
</dbReference>
<dbReference type="EMBL" id="QSDV01000024">
    <property type="protein sequence ID" value="RGZ16791.1"/>
    <property type="molecule type" value="Genomic_DNA"/>
</dbReference>
<evidence type="ECO:0000259" key="2">
    <source>
        <dbReference type="Pfam" id="PF14280"/>
    </source>
</evidence>
<dbReference type="RefSeq" id="WP_118191828.1">
    <property type="nucleotide sequence ID" value="NZ_JAAISG010000058.1"/>
</dbReference>